<comment type="caution">
    <text evidence="2">The sequence shown here is derived from an EMBL/GenBank/DDBJ whole genome shotgun (WGS) entry which is preliminary data.</text>
</comment>
<organism evidence="2 3">
    <name type="scientific">Streptomyces toxytricini</name>
    <name type="common">Actinomyces toxytricini</name>
    <dbReference type="NCBI Taxonomy" id="67369"/>
    <lineage>
        <taxon>Bacteria</taxon>
        <taxon>Bacillati</taxon>
        <taxon>Actinomycetota</taxon>
        <taxon>Actinomycetes</taxon>
        <taxon>Kitasatosporales</taxon>
        <taxon>Streptomycetaceae</taxon>
        <taxon>Streptomyces</taxon>
    </lineage>
</organism>
<gene>
    <name evidence="2" type="ORF">ACIO7M_11745</name>
</gene>
<evidence type="ECO:0000313" key="2">
    <source>
        <dbReference type="EMBL" id="MFJ2821778.1"/>
    </source>
</evidence>
<proteinExistence type="predicted"/>
<evidence type="ECO:0000313" key="3">
    <source>
        <dbReference type="Proteomes" id="UP001617351"/>
    </source>
</evidence>
<name>A0ABW8EEV2_STRT5</name>
<dbReference type="RefSeq" id="WP_365504060.1">
    <property type="nucleotide sequence ID" value="NZ_JBFANW010000017.1"/>
</dbReference>
<accession>A0ABW8EEV2</accession>
<keyword evidence="3" id="KW-1185">Reference proteome</keyword>
<evidence type="ECO:0000256" key="1">
    <source>
        <dbReference type="SAM" id="MobiDB-lite"/>
    </source>
</evidence>
<feature type="region of interest" description="Disordered" evidence="1">
    <location>
        <begin position="1"/>
        <end position="31"/>
    </location>
</feature>
<sequence>MAAAAVLLSGGCGGAASMPSSGAKSGSSLDRDAVDGDLRKALAAAGLDHAQAMTTSERGGVKDPDRVNWYGTAKSPDAEKALPKIGAALERAGWKQDGERAEADFLSYRKSDWRMVVSRIPGADLQSVSADGSMVQLLASRHGE</sequence>
<dbReference type="EMBL" id="JBIUYY010000004">
    <property type="protein sequence ID" value="MFJ2821778.1"/>
    <property type="molecule type" value="Genomic_DNA"/>
</dbReference>
<feature type="compositionally biased region" description="Low complexity" evidence="1">
    <location>
        <begin position="15"/>
        <end position="28"/>
    </location>
</feature>
<evidence type="ECO:0008006" key="4">
    <source>
        <dbReference type="Google" id="ProtNLM"/>
    </source>
</evidence>
<dbReference type="Proteomes" id="UP001617351">
    <property type="component" value="Unassembled WGS sequence"/>
</dbReference>
<protein>
    <recommendedName>
        <fullName evidence="4">Lipoprotein</fullName>
    </recommendedName>
</protein>
<reference evidence="2 3" key="1">
    <citation type="submission" date="2024-10" db="EMBL/GenBank/DDBJ databases">
        <title>The Natural Products Discovery Center: Release of the First 8490 Sequenced Strains for Exploring Actinobacteria Biosynthetic Diversity.</title>
        <authorList>
            <person name="Kalkreuter E."/>
            <person name="Kautsar S.A."/>
            <person name="Yang D."/>
            <person name="Bader C.D."/>
            <person name="Teijaro C.N."/>
            <person name="Fluegel L."/>
            <person name="Davis C.M."/>
            <person name="Simpson J.R."/>
            <person name="Lauterbach L."/>
            <person name="Steele A.D."/>
            <person name="Gui C."/>
            <person name="Meng S."/>
            <person name="Li G."/>
            <person name="Viehrig K."/>
            <person name="Ye F."/>
            <person name="Su P."/>
            <person name="Kiefer A.F."/>
            <person name="Nichols A."/>
            <person name="Cepeda A.J."/>
            <person name="Yan W."/>
            <person name="Fan B."/>
            <person name="Jiang Y."/>
            <person name="Adhikari A."/>
            <person name="Zheng C.-J."/>
            <person name="Schuster L."/>
            <person name="Cowan T.M."/>
            <person name="Smanski M.J."/>
            <person name="Chevrette M.G."/>
            <person name="De Carvalho L.P.S."/>
            <person name="Shen B."/>
        </authorList>
    </citation>
    <scope>NUCLEOTIDE SEQUENCE [LARGE SCALE GENOMIC DNA]</scope>
    <source>
        <strain evidence="2 3">NPDC087220</strain>
    </source>
</reference>